<evidence type="ECO:0000313" key="4">
    <source>
        <dbReference type="Proteomes" id="UP001160142"/>
    </source>
</evidence>
<dbReference type="Gene3D" id="3.40.50.300">
    <property type="entry name" value="P-loop containing nucleotide triphosphate hydrolases"/>
    <property type="match status" value="1"/>
</dbReference>
<keyword evidence="3" id="KW-0548">Nucleotidyltransferase</keyword>
<accession>A0ABT6KTC1</accession>
<name>A0ABT6KTC1_9MICO</name>
<dbReference type="InterPro" id="IPR038727">
    <property type="entry name" value="NadR/Ttd14_AAA_dom"/>
</dbReference>
<evidence type="ECO:0000313" key="3">
    <source>
        <dbReference type="EMBL" id="MDH6182447.1"/>
    </source>
</evidence>
<dbReference type="EC" id="2.7.1.22" evidence="3"/>
<dbReference type="InterPro" id="IPR027417">
    <property type="entry name" value="P-loop_NTPase"/>
</dbReference>
<feature type="domain" description="Cytidyltransferase-like" evidence="1">
    <location>
        <begin position="6"/>
        <end position="139"/>
    </location>
</feature>
<evidence type="ECO:0000259" key="2">
    <source>
        <dbReference type="Pfam" id="PF13521"/>
    </source>
</evidence>
<organism evidence="3 4">
    <name type="scientific">Antiquaquibacter oligotrophicus</name>
    <dbReference type="NCBI Taxonomy" id="2880260"/>
    <lineage>
        <taxon>Bacteria</taxon>
        <taxon>Bacillati</taxon>
        <taxon>Actinomycetota</taxon>
        <taxon>Actinomycetes</taxon>
        <taxon>Micrococcales</taxon>
        <taxon>Microbacteriaceae</taxon>
        <taxon>Antiquaquibacter</taxon>
    </lineage>
</organism>
<keyword evidence="4" id="KW-1185">Reference proteome</keyword>
<dbReference type="PANTHER" id="PTHR37512">
    <property type="entry name" value="TRIFUNCTIONAL NAD BIOSYNTHESIS/REGULATOR PROTEIN NADR"/>
    <property type="match status" value="1"/>
</dbReference>
<reference evidence="3 4" key="1">
    <citation type="submission" date="2023-04" db="EMBL/GenBank/DDBJ databases">
        <title>Genome Encyclopedia of Bacteria and Archaea VI: Functional Genomics of Type Strains.</title>
        <authorList>
            <person name="Whitman W."/>
        </authorList>
    </citation>
    <scope>NUCLEOTIDE SEQUENCE [LARGE SCALE GENOMIC DNA]</scope>
    <source>
        <strain evidence="3 4">SG_E_30_P1</strain>
    </source>
</reference>
<dbReference type="EC" id="2.7.7.1" evidence="3"/>
<dbReference type="PANTHER" id="PTHR37512:SF1">
    <property type="entry name" value="NADR_TTD14 AAA DOMAIN-CONTAINING PROTEIN"/>
    <property type="match status" value="1"/>
</dbReference>
<dbReference type="GO" id="GO:0000309">
    <property type="term" value="F:nicotinamide-nucleotide adenylyltransferase activity"/>
    <property type="evidence" value="ECO:0007669"/>
    <property type="project" value="UniProtKB-EC"/>
</dbReference>
<feature type="domain" description="NadR/Ttd14 AAA" evidence="2">
    <location>
        <begin position="160"/>
        <end position="340"/>
    </location>
</feature>
<dbReference type="Gene3D" id="3.40.50.620">
    <property type="entry name" value="HUPs"/>
    <property type="match status" value="1"/>
</dbReference>
<proteinExistence type="predicted"/>
<gene>
    <name evidence="3" type="ORF">M2152_002629</name>
</gene>
<dbReference type="InterPro" id="IPR014729">
    <property type="entry name" value="Rossmann-like_a/b/a_fold"/>
</dbReference>
<sequence>MTRALVIGKFYPPHLGHVGLLERASREADEVVGIVMASITESIPLHDRVEWLSASLAHLDSVRVIGVPDDAPVDYESEIAWVAHSEMMRVALRHHGVESVDVVVSSEPYGAELAKRLGARHVSHDPSRNAVSVSGTAVRDDPVGMWHLLPEPTRLGLAVRVIVLGAESTGTTTLSRALADHFSSTGYPGIEAVEEYGREFTYVLHERARAEARALGTKDPSVEDLVWLSEHFAEIALEQTRRENSAALASPLVIADTDALATTVWERRYVGASSRASAFALETLARRDLYIVTDHVGVPFEQDGWRDGEHIRADMTRWMIDAVHETGLPWMLVRGSHQERLDYSITAIETILESRLKFT</sequence>
<dbReference type="Pfam" id="PF01467">
    <property type="entry name" value="CTP_transf_like"/>
    <property type="match status" value="1"/>
</dbReference>
<dbReference type="EMBL" id="JARXVQ010000001">
    <property type="protein sequence ID" value="MDH6182447.1"/>
    <property type="molecule type" value="Genomic_DNA"/>
</dbReference>
<dbReference type="GO" id="GO:0050262">
    <property type="term" value="F:ribosylnicotinamide kinase activity"/>
    <property type="evidence" value="ECO:0007669"/>
    <property type="project" value="UniProtKB-EC"/>
</dbReference>
<dbReference type="InterPro" id="IPR052735">
    <property type="entry name" value="NAD_biosynth-regulator"/>
</dbReference>
<dbReference type="NCBIfam" id="TIGR00125">
    <property type="entry name" value="cyt_tran_rel"/>
    <property type="match status" value="1"/>
</dbReference>
<dbReference type="RefSeq" id="WP_322134724.1">
    <property type="nucleotide sequence ID" value="NZ_CP085036.1"/>
</dbReference>
<comment type="caution">
    <text evidence="3">The sequence shown here is derived from an EMBL/GenBank/DDBJ whole genome shotgun (WGS) entry which is preliminary data.</text>
</comment>
<protein>
    <submittedName>
        <fullName evidence="3">HTH-type transcriptional repressor of NAD biosynthesis genes</fullName>
        <ecNumber evidence="3">2.7.1.22</ecNumber>
        <ecNumber evidence="3">2.7.7.1</ecNumber>
    </submittedName>
</protein>
<dbReference type="Pfam" id="PF13521">
    <property type="entry name" value="AAA_28"/>
    <property type="match status" value="1"/>
</dbReference>
<dbReference type="SUPFAM" id="SSF52374">
    <property type="entry name" value="Nucleotidylyl transferase"/>
    <property type="match status" value="1"/>
</dbReference>
<dbReference type="InterPro" id="IPR004821">
    <property type="entry name" value="Cyt_trans-like"/>
</dbReference>
<keyword evidence="3" id="KW-0808">Transferase</keyword>
<evidence type="ECO:0000259" key="1">
    <source>
        <dbReference type="Pfam" id="PF01467"/>
    </source>
</evidence>
<dbReference type="Proteomes" id="UP001160142">
    <property type="component" value="Unassembled WGS sequence"/>
</dbReference>